<dbReference type="Proteomes" id="UP000606274">
    <property type="component" value="Unassembled WGS sequence"/>
</dbReference>
<protein>
    <submittedName>
        <fullName evidence="2">Uncharacterized protein</fullName>
    </submittedName>
</protein>
<organism evidence="2 3">
    <name type="scientific">Silurus meridionalis</name>
    <name type="common">Southern catfish</name>
    <name type="synonym">Silurus soldatovi meridionalis</name>
    <dbReference type="NCBI Taxonomy" id="175797"/>
    <lineage>
        <taxon>Eukaryota</taxon>
        <taxon>Metazoa</taxon>
        <taxon>Chordata</taxon>
        <taxon>Craniata</taxon>
        <taxon>Vertebrata</taxon>
        <taxon>Euteleostomi</taxon>
        <taxon>Actinopterygii</taxon>
        <taxon>Neopterygii</taxon>
        <taxon>Teleostei</taxon>
        <taxon>Ostariophysi</taxon>
        <taxon>Siluriformes</taxon>
        <taxon>Siluridae</taxon>
        <taxon>Silurus</taxon>
    </lineage>
</organism>
<gene>
    <name evidence="2" type="ORF">HF521_016826</name>
</gene>
<dbReference type="AlphaFoldDB" id="A0A8T0BWV6"/>
<evidence type="ECO:0000313" key="2">
    <source>
        <dbReference type="EMBL" id="KAF7709976.1"/>
    </source>
</evidence>
<keyword evidence="3" id="KW-1185">Reference proteome</keyword>
<feature type="region of interest" description="Disordered" evidence="1">
    <location>
        <begin position="189"/>
        <end position="208"/>
    </location>
</feature>
<evidence type="ECO:0000313" key="3">
    <source>
        <dbReference type="Proteomes" id="UP000606274"/>
    </source>
</evidence>
<dbReference type="EMBL" id="JABFDY010000003">
    <property type="protein sequence ID" value="KAF7709976.1"/>
    <property type="molecule type" value="Genomic_DNA"/>
</dbReference>
<name>A0A8T0BWV6_SILME</name>
<proteinExistence type="predicted"/>
<comment type="caution">
    <text evidence="2">The sequence shown here is derived from an EMBL/GenBank/DDBJ whole genome shotgun (WGS) entry which is preliminary data.</text>
</comment>
<feature type="compositionally biased region" description="Low complexity" evidence="1">
    <location>
        <begin position="64"/>
        <end position="73"/>
    </location>
</feature>
<accession>A0A8T0BWV6</accession>
<feature type="region of interest" description="Disordered" evidence="1">
    <location>
        <begin position="46"/>
        <end position="92"/>
    </location>
</feature>
<evidence type="ECO:0000256" key="1">
    <source>
        <dbReference type="SAM" id="MobiDB-lite"/>
    </source>
</evidence>
<feature type="region of interest" description="Disordered" evidence="1">
    <location>
        <begin position="322"/>
        <end position="347"/>
    </location>
</feature>
<feature type="region of interest" description="Disordered" evidence="1">
    <location>
        <begin position="107"/>
        <end position="136"/>
    </location>
</feature>
<reference evidence="2" key="1">
    <citation type="submission" date="2020-08" db="EMBL/GenBank/DDBJ databases">
        <title>Chromosome-level assembly of Southern catfish (Silurus meridionalis) provides insights into visual adaptation to the nocturnal and benthic lifestyles.</title>
        <authorList>
            <person name="Zhang Y."/>
            <person name="Wang D."/>
            <person name="Peng Z."/>
        </authorList>
    </citation>
    <scope>NUCLEOTIDE SEQUENCE</scope>
    <source>
        <strain evidence="2">SWU-2019-XX</strain>
        <tissue evidence="2">Muscle</tissue>
    </source>
</reference>
<sequence length="367" mass="41039">MGTVFIHVLLYNFCQHKPYVTDQTISSDGEQVCFQLQRITPVLPNHHRQASTHRPLPPQAGVHSSSSTATGEASTHRPLPPQAGVHSSSSTTAARHPLIILYRHRQTSTHRPLPPQADVHSSSSTATDETSTHRPLLLGRGPALDISHSIKPFLLTGAGVFSASENNPSAAKPPQTRRPLIVLYRHRQASTRRPLPPQTDVHSSSSTATGRRPLIVLYRHRRDVHSSSSTATDRRPLIVLYRHRQASTHRPLPPQTRRPLIVLYCLAVDLHWTFLTLTNLMKQIKLFLLTGAGVFPASEPNPSADKPPQTRRPLIILYRHRRDVHSSSSTATDETSTHRPLPPQTRRPLIILYRHRRDVHSSSPKAF</sequence>